<dbReference type="NCBIfam" id="TIGR02937">
    <property type="entry name" value="sigma70-ECF"/>
    <property type="match status" value="1"/>
</dbReference>
<keyword evidence="3" id="KW-0731">Sigma factor</keyword>
<dbReference type="SUPFAM" id="SSF88946">
    <property type="entry name" value="Sigma2 domain of RNA polymerase sigma factors"/>
    <property type="match status" value="1"/>
</dbReference>
<protein>
    <submittedName>
        <fullName evidence="7">RNA polymerase sigma factor</fullName>
    </submittedName>
</protein>
<dbReference type="InterPro" id="IPR013324">
    <property type="entry name" value="RNA_pol_sigma_r3/r4-like"/>
</dbReference>
<dbReference type="PANTHER" id="PTHR43133:SF46">
    <property type="entry name" value="RNA POLYMERASE SIGMA-70 FACTOR ECF SUBFAMILY"/>
    <property type="match status" value="1"/>
</dbReference>
<dbReference type="Pfam" id="PF08281">
    <property type="entry name" value="Sigma70_r4_2"/>
    <property type="match status" value="1"/>
</dbReference>
<comment type="caution">
    <text evidence="7">The sequence shown here is derived from an EMBL/GenBank/DDBJ whole genome shotgun (WGS) entry which is preliminary data.</text>
</comment>
<reference evidence="8" key="1">
    <citation type="journal article" date="2019" name="Int. J. Syst. Evol. Microbiol.">
        <title>The Global Catalogue of Microorganisms (GCM) 10K type strain sequencing project: providing services to taxonomists for standard genome sequencing and annotation.</title>
        <authorList>
            <consortium name="The Broad Institute Genomics Platform"/>
            <consortium name="The Broad Institute Genome Sequencing Center for Infectious Disease"/>
            <person name="Wu L."/>
            <person name="Ma J."/>
        </authorList>
    </citation>
    <scope>NUCLEOTIDE SEQUENCE [LARGE SCALE GENOMIC DNA]</scope>
    <source>
        <strain evidence="8">CCUG 55608</strain>
    </source>
</reference>
<sequence>MSYLSALHGENEVLGRIAQGDEKAFATLFNHYHQRLGLHIYRITKSTELAEEIVHDVFLKIWLNRELLTEIENFPAYLFVLSKNAALNGLKKVANEQARMIGLELDQLQVAEMAEEDDRYMLIDEAIDRLPFQQRQVYLLSRHERLSYAEIAERMNLSRETVKKYLQLSTESIATYIRKKLIISVLLVLQNFI</sequence>
<dbReference type="Gene3D" id="1.10.1740.10">
    <property type="match status" value="1"/>
</dbReference>
<evidence type="ECO:0000259" key="5">
    <source>
        <dbReference type="Pfam" id="PF04542"/>
    </source>
</evidence>
<dbReference type="PANTHER" id="PTHR43133">
    <property type="entry name" value="RNA POLYMERASE ECF-TYPE SIGMA FACTO"/>
    <property type="match status" value="1"/>
</dbReference>
<evidence type="ECO:0000256" key="1">
    <source>
        <dbReference type="ARBA" id="ARBA00010641"/>
    </source>
</evidence>
<organism evidence="7 8">
    <name type="scientific">Larkinella insperata</name>
    <dbReference type="NCBI Taxonomy" id="332158"/>
    <lineage>
        <taxon>Bacteria</taxon>
        <taxon>Pseudomonadati</taxon>
        <taxon>Bacteroidota</taxon>
        <taxon>Cytophagia</taxon>
        <taxon>Cytophagales</taxon>
        <taxon>Spirosomataceae</taxon>
        <taxon>Larkinella</taxon>
    </lineage>
</organism>
<accession>A0ABW3QK51</accession>
<dbReference type="InterPro" id="IPR036388">
    <property type="entry name" value="WH-like_DNA-bd_sf"/>
</dbReference>
<evidence type="ECO:0000256" key="3">
    <source>
        <dbReference type="ARBA" id="ARBA00023082"/>
    </source>
</evidence>
<evidence type="ECO:0000313" key="8">
    <source>
        <dbReference type="Proteomes" id="UP001597116"/>
    </source>
</evidence>
<dbReference type="InterPro" id="IPR007627">
    <property type="entry name" value="RNA_pol_sigma70_r2"/>
</dbReference>
<dbReference type="InterPro" id="IPR014284">
    <property type="entry name" value="RNA_pol_sigma-70_dom"/>
</dbReference>
<evidence type="ECO:0000256" key="4">
    <source>
        <dbReference type="ARBA" id="ARBA00023163"/>
    </source>
</evidence>
<feature type="domain" description="RNA polymerase sigma-70 region 2" evidence="5">
    <location>
        <begin position="28"/>
        <end position="92"/>
    </location>
</feature>
<dbReference type="InterPro" id="IPR013249">
    <property type="entry name" value="RNA_pol_sigma70_r4_t2"/>
</dbReference>
<dbReference type="InterPro" id="IPR039425">
    <property type="entry name" value="RNA_pol_sigma-70-like"/>
</dbReference>
<keyword evidence="4" id="KW-0804">Transcription</keyword>
<keyword evidence="8" id="KW-1185">Reference proteome</keyword>
<dbReference type="SUPFAM" id="SSF88659">
    <property type="entry name" value="Sigma3 and sigma4 domains of RNA polymerase sigma factors"/>
    <property type="match status" value="1"/>
</dbReference>
<name>A0ABW3QK51_9BACT</name>
<evidence type="ECO:0000256" key="2">
    <source>
        <dbReference type="ARBA" id="ARBA00023015"/>
    </source>
</evidence>
<dbReference type="CDD" id="cd06171">
    <property type="entry name" value="Sigma70_r4"/>
    <property type="match status" value="1"/>
</dbReference>
<proteinExistence type="inferred from homology"/>
<evidence type="ECO:0000313" key="7">
    <source>
        <dbReference type="EMBL" id="MFD1144648.1"/>
    </source>
</evidence>
<dbReference type="InterPro" id="IPR013325">
    <property type="entry name" value="RNA_pol_sigma_r2"/>
</dbReference>
<evidence type="ECO:0000259" key="6">
    <source>
        <dbReference type="Pfam" id="PF08281"/>
    </source>
</evidence>
<dbReference type="Proteomes" id="UP001597116">
    <property type="component" value="Unassembled WGS sequence"/>
</dbReference>
<dbReference type="RefSeq" id="WP_265993717.1">
    <property type="nucleotide sequence ID" value="NZ_CP110973.1"/>
</dbReference>
<feature type="domain" description="RNA polymerase sigma factor 70 region 4 type 2" evidence="6">
    <location>
        <begin position="121"/>
        <end position="167"/>
    </location>
</feature>
<comment type="similarity">
    <text evidence="1">Belongs to the sigma-70 factor family. ECF subfamily.</text>
</comment>
<gene>
    <name evidence="7" type="ORF">ACFQ4C_26200</name>
</gene>
<dbReference type="Gene3D" id="1.10.10.10">
    <property type="entry name" value="Winged helix-like DNA-binding domain superfamily/Winged helix DNA-binding domain"/>
    <property type="match status" value="1"/>
</dbReference>
<dbReference type="Pfam" id="PF04542">
    <property type="entry name" value="Sigma70_r2"/>
    <property type="match status" value="1"/>
</dbReference>
<keyword evidence="2" id="KW-0805">Transcription regulation</keyword>
<dbReference type="EMBL" id="JBHTLP010000023">
    <property type="protein sequence ID" value="MFD1144648.1"/>
    <property type="molecule type" value="Genomic_DNA"/>
</dbReference>